<name>A0ABD6BWV1_9EURY</name>
<dbReference type="GO" id="GO:0003904">
    <property type="term" value="F:deoxyribodipyrimidine photo-lyase activity"/>
    <property type="evidence" value="ECO:0007669"/>
    <property type="project" value="UniProtKB-EC"/>
</dbReference>
<protein>
    <submittedName>
        <fullName evidence="8">Cryptochrome/photolyase family protein</fullName>
        <ecNumber evidence="8">4.1.99.3</ecNumber>
    </submittedName>
</protein>
<dbReference type="Proteomes" id="UP001597185">
    <property type="component" value="Unassembled WGS sequence"/>
</dbReference>
<dbReference type="SUPFAM" id="SSF52425">
    <property type="entry name" value="Cryptochrome/photolyase, N-terminal domain"/>
    <property type="match status" value="1"/>
</dbReference>
<evidence type="ECO:0000313" key="8">
    <source>
        <dbReference type="EMBL" id="MFD1569010.1"/>
    </source>
</evidence>
<keyword evidence="2 4" id="KW-0274">FAD</keyword>
<sequence length="554" mass="60866">MELFWHRRDLRVADNVGLAAAADRVASGDGGADAAVTDDSAVTNDADATVDAAVAPVFVFDDDVLAHASDVRVRRLLDGLAALRDDYRERGSDLLVARGDPVTAIPAIADTLDADRVGWNRDYSGLARERDAAVRRALDANGIEREAHHDAVLHDPDAIRTNAGDPYSVYSYYWKKWTDREKADPVPTPDAEAVADSGRLADAVDTVARSDSPGAAGGPVADDGDAWGDDATGDDATGDDAARGDSGIVDVAVGDLPSLVDLGFAVPDADVGPAGTAVARERLDNFLDEAVFAYEAERDYPAREATSRLSTFLKYGEIGIRETYAATAKAMAAAESDSRAEDAPEQVEEFQQQLAWREFYAQVLFHNPEVVTANYKAYEEGIEWRDDPEEIAAWKRGETGYPIVDAGMRQLREEAFMHNRVRMIVASFLTKDLLADWRHGYAHFRERLADHDTANDNGGWQWAASTGTDAQPYFRIFNPMTQGERYDPDAAYIKEYVPELRGVDPDVVHGWHELSPTQRANAAPEYPHPVVDHSERRERALAMYKRARGEDPEE</sequence>
<dbReference type="InterPro" id="IPR005101">
    <property type="entry name" value="Cryptochr/Photolyase_FAD-bd"/>
</dbReference>
<evidence type="ECO:0000313" key="9">
    <source>
        <dbReference type="Proteomes" id="UP001597185"/>
    </source>
</evidence>
<dbReference type="InterPro" id="IPR018394">
    <property type="entry name" value="DNA_photolyase_1_CS_C"/>
</dbReference>
<dbReference type="GO" id="GO:0006139">
    <property type="term" value="P:nucleobase-containing compound metabolic process"/>
    <property type="evidence" value="ECO:0007669"/>
    <property type="project" value="UniProtKB-ARBA"/>
</dbReference>
<dbReference type="RefSeq" id="WP_256418557.1">
    <property type="nucleotide sequence ID" value="NZ_JANHDL010000006.1"/>
</dbReference>
<evidence type="ECO:0000256" key="6">
    <source>
        <dbReference type="SAM" id="MobiDB-lite"/>
    </source>
</evidence>
<evidence type="ECO:0000256" key="1">
    <source>
        <dbReference type="ARBA" id="ARBA00022630"/>
    </source>
</evidence>
<dbReference type="PROSITE" id="PS00691">
    <property type="entry name" value="DNA_PHOTOLYASES_1_2"/>
    <property type="match status" value="1"/>
</dbReference>
<keyword evidence="8" id="KW-0456">Lyase</keyword>
<feature type="region of interest" description="Disordered" evidence="6">
    <location>
        <begin position="209"/>
        <end position="243"/>
    </location>
</feature>
<dbReference type="PROSITE" id="PS51645">
    <property type="entry name" value="PHR_CRY_ALPHA_BETA"/>
    <property type="match status" value="1"/>
</dbReference>
<reference evidence="8 9" key="1">
    <citation type="journal article" date="2019" name="Int. J. Syst. Evol. Microbiol.">
        <title>The Global Catalogue of Microorganisms (GCM) 10K type strain sequencing project: providing services to taxonomists for standard genome sequencing and annotation.</title>
        <authorList>
            <consortium name="The Broad Institute Genomics Platform"/>
            <consortium name="The Broad Institute Genome Sequencing Center for Infectious Disease"/>
            <person name="Wu L."/>
            <person name="Ma J."/>
        </authorList>
    </citation>
    <scope>NUCLEOTIDE SEQUENCE [LARGE SCALE GENOMIC DNA]</scope>
    <source>
        <strain evidence="8 9">CGMCC 1.12689</strain>
    </source>
</reference>
<feature type="binding site" evidence="4">
    <location>
        <begin position="306"/>
        <end position="310"/>
    </location>
    <ligand>
        <name>FAD</name>
        <dbReference type="ChEBI" id="CHEBI:57692"/>
    </ligand>
</feature>
<dbReference type="Pfam" id="PF00875">
    <property type="entry name" value="DNA_photolyase"/>
    <property type="match status" value="1"/>
</dbReference>
<feature type="compositionally biased region" description="Acidic residues" evidence="6">
    <location>
        <begin position="222"/>
        <end position="238"/>
    </location>
</feature>
<evidence type="ECO:0000256" key="2">
    <source>
        <dbReference type="ARBA" id="ARBA00022827"/>
    </source>
</evidence>
<feature type="site" description="Electron transfer via tryptophanyl radical" evidence="5">
    <location>
        <position position="384"/>
    </location>
</feature>
<dbReference type="Pfam" id="PF03441">
    <property type="entry name" value="FAD_binding_7"/>
    <property type="match status" value="1"/>
</dbReference>
<feature type="binding site" evidence="4">
    <location>
        <begin position="450"/>
        <end position="452"/>
    </location>
    <ligand>
        <name>FAD</name>
        <dbReference type="ChEBI" id="CHEBI:57692"/>
    </ligand>
</feature>
<accession>A0ABD6BWV1</accession>
<evidence type="ECO:0000259" key="7">
    <source>
        <dbReference type="PROSITE" id="PS51645"/>
    </source>
</evidence>
<evidence type="ECO:0000256" key="3">
    <source>
        <dbReference type="ARBA" id="ARBA00022991"/>
    </source>
</evidence>
<keyword evidence="3" id="KW-0157">Chromophore</keyword>
<comment type="caution">
    <text evidence="8">The sequence shown here is derived from an EMBL/GenBank/DDBJ whole genome shotgun (WGS) entry which is preliminary data.</text>
</comment>
<keyword evidence="1 4" id="KW-0285">Flavoprotein</keyword>
<gene>
    <name evidence="8" type="ORF">ACFR9T_00105</name>
</gene>
<dbReference type="AlphaFoldDB" id="A0ABD6BWV1"/>
<dbReference type="Gene3D" id="1.10.579.10">
    <property type="entry name" value="DNA Cyclobutane Dipyrimidine Photolyase, subunit A, domain 3"/>
    <property type="match status" value="1"/>
</dbReference>
<feature type="site" description="Electron transfer via tryptophanyl radical" evidence="5">
    <location>
        <position position="437"/>
    </location>
</feature>
<feature type="binding site" evidence="4">
    <location>
        <position position="294"/>
    </location>
    <ligand>
        <name>FAD</name>
        <dbReference type="ChEBI" id="CHEBI:57692"/>
    </ligand>
</feature>
<dbReference type="InterPro" id="IPR006050">
    <property type="entry name" value="DNA_photolyase_N"/>
</dbReference>
<dbReference type="InterPro" id="IPR002081">
    <property type="entry name" value="Cryptochrome/DNA_photolyase_1"/>
</dbReference>
<feature type="site" description="Electron transfer via tryptophanyl radical" evidence="5">
    <location>
        <position position="460"/>
    </location>
</feature>
<feature type="binding site" evidence="4">
    <location>
        <begin position="353"/>
        <end position="360"/>
    </location>
    <ligand>
        <name>FAD</name>
        <dbReference type="ChEBI" id="CHEBI:57692"/>
    </ligand>
</feature>
<dbReference type="Gene3D" id="1.25.40.80">
    <property type="match status" value="2"/>
</dbReference>
<proteinExistence type="predicted"/>
<organism evidence="8 9">
    <name type="scientific">Halorubrum laminariae</name>
    <dbReference type="NCBI Taxonomy" id="1433523"/>
    <lineage>
        <taxon>Archaea</taxon>
        <taxon>Methanobacteriati</taxon>
        <taxon>Methanobacteriota</taxon>
        <taxon>Stenosarchaea group</taxon>
        <taxon>Halobacteria</taxon>
        <taxon>Halobacteriales</taxon>
        <taxon>Haloferacaceae</taxon>
        <taxon>Halorubrum</taxon>
    </lineage>
</organism>
<dbReference type="Gene3D" id="3.40.50.620">
    <property type="entry name" value="HUPs"/>
    <property type="match status" value="1"/>
</dbReference>
<dbReference type="EMBL" id="JBHUDB010000001">
    <property type="protein sequence ID" value="MFD1569010.1"/>
    <property type="molecule type" value="Genomic_DNA"/>
</dbReference>
<feature type="compositionally biased region" description="Low complexity" evidence="6">
    <location>
        <begin position="211"/>
        <end position="221"/>
    </location>
</feature>
<dbReference type="PANTHER" id="PTHR11455">
    <property type="entry name" value="CRYPTOCHROME"/>
    <property type="match status" value="1"/>
</dbReference>
<dbReference type="EC" id="4.1.99.3" evidence="8"/>
<dbReference type="GO" id="GO:0006950">
    <property type="term" value="P:response to stress"/>
    <property type="evidence" value="ECO:0007669"/>
    <property type="project" value="UniProtKB-ARBA"/>
</dbReference>
<evidence type="ECO:0000256" key="5">
    <source>
        <dbReference type="PIRSR" id="PIRSR602081-2"/>
    </source>
</evidence>
<evidence type="ECO:0000256" key="4">
    <source>
        <dbReference type="PIRSR" id="PIRSR602081-1"/>
    </source>
</evidence>
<dbReference type="InterPro" id="IPR036134">
    <property type="entry name" value="Crypto/Photolyase_FAD-like_sf"/>
</dbReference>
<dbReference type="SUPFAM" id="SSF48173">
    <property type="entry name" value="Cryptochrome/photolyase FAD-binding domain"/>
    <property type="match status" value="1"/>
</dbReference>
<keyword evidence="9" id="KW-1185">Reference proteome</keyword>
<dbReference type="PANTHER" id="PTHR11455:SF9">
    <property type="entry name" value="CRYPTOCHROME CIRCADIAN CLOCK 5 ISOFORM X1"/>
    <property type="match status" value="1"/>
</dbReference>
<feature type="binding site" evidence="4">
    <location>
        <position position="350"/>
    </location>
    <ligand>
        <name>FAD</name>
        <dbReference type="ChEBI" id="CHEBI:57692"/>
    </ligand>
</feature>
<feature type="domain" description="Photolyase/cryptochrome alpha/beta" evidence="7">
    <location>
        <begin position="1"/>
        <end position="153"/>
    </location>
</feature>
<dbReference type="PROSITE" id="PS00394">
    <property type="entry name" value="DNA_PHOTOLYASES_1_1"/>
    <property type="match status" value="1"/>
</dbReference>
<dbReference type="InterPro" id="IPR014729">
    <property type="entry name" value="Rossmann-like_a/b/a_fold"/>
</dbReference>
<dbReference type="InterPro" id="IPR036155">
    <property type="entry name" value="Crypto/Photolyase_N_sf"/>
</dbReference>
<comment type="cofactor">
    <cofactor evidence="4">
        <name>FAD</name>
        <dbReference type="ChEBI" id="CHEBI:57692"/>
    </cofactor>
    <text evidence="4">Binds 1 FAD per subunit.</text>
</comment>